<keyword evidence="5 7" id="KW-1133">Transmembrane helix</keyword>
<proteinExistence type="predicted"/>
<sequence length="522" mass="53962">MVHLRALERYTLLRPTNWLGWFGPDDAARIRTHRSRSAPVRKAAMPSPSAPSSARRWWVLVILALTQLVVVLDGTIVTIALPAAQADLGLTDVERQWVVTAYALAFGALLLLGGRIADYTGRKRTYLIGMVGFGVASAWGGLASSGTELIAARGLQGAFAALLAPAALALLTVSFPSGRERGTAFAVFGAVAGAGAAVGLVLGGLLTEFADWRWCLLVNVPVVVGGAIAGQLLVTESRAEGRNRFDVAGTITVALGLASVVYGFTLAEQGWLRVDTLGFLLAGVLLLALFVRIQARSDHPSLPLRIVADRVRGGAFLVQAIVGSVMIGSTLYLTLHLQLVLGLPPLEAGLANLPMTVTIMIVAGVAARLLPRTGPRILMIAGPLIAAAGLLYLSRVTPDGGYLVEVLPALILLGIGMAMVFVPLQNLALTGVAAHDAGAAGATANAAMQIGGSIGLSIFTTVYAGVAGEQQSPAAFVDGYSAVFVAAAIGLVVASGVAVAMIRVKKEEFLAQAPKEAVAHLG</sequence>
<accession>A0AAE6RLI0</accession>
<feature type="transmembrane region" description="Helical" evidence="7">
    <location>
        <begin position="185"/>
        <end position="206"/>
    </location>
</feature>
<feature type="transmembrane region" description="Helical" evidence="7">
    <location>
        <begin position="276"/>
        <end position="293"/>
    </location>
</feature>
<feature type="transmembrane region" description="Helical" evidence="7">
    <location>
        <begin position="245"/>
        <end position="264"/>
    </location>
</feature>
<evidence type="ECO:0000313" key="9">
    <source>
        <dbReference type="EMBL" id="QHC56416.1"/>
    </source>
</evidence>
<feature type="transmembrane region" description="Helical" evidence="7">
    <location>
        <begin position="353"/>
        <end position="370"/>
    </location>
</feature>
<dbReference type="Gene3D" id="1.20.1720.10">
    <property type="entry name" value="Multidrug resistance protein D"/>
    <property type="match status" value="1"/>
</dbReference>
<dbReference type="Pfam" id="PF07690">
    <property type="entry name" value="MFS_1"/>
    <property type="match status" value="1"/>
</dbReference>
<dbReference type="GO" id="GO:0005886">
    <property type="term" value="C:plasma membrane"/>
    <property type="evidence" value="ECO:0007669"/>
    <property type="project" value="UniProtKB-SubCell"/>
</dbReference>
<organism evidence="9 10">
    <name type="scientific">Rathayibacter tanaceti</name>
    <dbReference type="NCBI Taxonomy" id="1671680"/>
    <lineage>
        <taxon>Bacteria</taxon>
        <taxon>Bacillati</taxon>
        <taxon>Actinomycetota</taxon>
        <taxon>Actinomycetes</taxon>
        <taxon>Micrococcales</taxon>
        <taxon>Microbacteriaceae</taxon>
        <taxon>Rathayibacter</taxon>
    </lineage>
</organism>
<feature type="transmembrane region" description="Helical" evidence="7">
    <location>
        <begin position="57"/>
        <end position="84"/>
    </location>
</feature>
<dbReference type="EMBL" id="CP047186">
    <property type="protein sequence ID" value="QHC56416.1"/>
    <property type="molecule type" value="Genomic_DNA"/>
</dbReference>
<feature type="transmembrane region" description="Helical" evidence="7">
    <location>
        <begin position="446"/>
        <end position="467"/>
    </location>
</feature>
<dbReference type="InterPro" id="IPR020846">
    <property type="entry name" value="MFS_dom"/>
</dbReference>
<evidence type="ECO:0000256" key="2">
    <source>
        <dbReference type="ARBA" id="ARBA00022448"/>
    </source>
</evidence>
<evidence type="ECO:0000256" key="4">
    <source>
        <dbReference type="ARBA" id="ARBA00022692"/>
    </source>
</evidence>
<feature type="transmembrane region" description="Helical" evidence="7">
    <location>
        <begin position="479"/>
        <end position="502"/>
    </location>
</feature>
<dbReference type="PROSITE" id="PS50850">
    <property type="entry name" value="MFS"/>
    <property type="match status" value="1"/>
</dbReference>
<feature type="transmembrane region" description="Helical" evidence="7">
    <location>
        <begin position="96"/>
        <end position="113"/>
    </location>
</feature>
<dbReference type="SUPFAM" id="SSF103473">
    <property type="entry name" value="MFS general substrate transporter"/>
    <property type="match status" value="1"/>
</dbReference>
<gene>
    <name evidence="9" type="ORF">GSU10_12750</name>
</gene>
<feature type="transmembrane region" description="Helical" evidence="7">
    <location>
        <begin position="377"/>
        <end position="394"/>
    </location>
</feature>
<dbReference type="PANTHER" id="PTHR42718">
    <property type="entry name" value="MAJOR FACILITATOR SUPERFAMILY MULTIDRUG TRANSPORTER MFSC"/>
    <property type="match status" value="1"/>
</dbReference>
<dbReference type="PANTHER" id="PTHR42718:SF46">
    <property type="entry name" value="BLR6921 PROTEIN"/>
    <property type="match status" value="1"/>
</dbReference>
<dbReference type="CDD" id="cd17321">
    <property type="entry name" value="MFS_MMR_MDR_like"/>
    <property type="match status" value="1"/>
</dbReference>
<keyword evidence="6 7" id="KW-0472">Membrane</keyword>
<feature type="transmembrane region" description="Helical" evidence="7">
    <location>
        <begin position="154"/>
        <end position="173"/>
    </location>
</feature>
<evidence type="ECO:0000313" key="10">
    <source>
        <dbReference type="Proteomes" id="UP000465031"/>
    </source>
</evidence>
<keyword evidence="4 7" id="KW-0812">Transmembrane</keyword>
<feature type="transmembrane region" description="Helical" evidence="7">
    <location>
        <begin position="314"/>
        <end position="333"/>
    </location>
</feature>
<name>A0AAE6RLI0_9MICO</name>
<keyword evidence="2" id="KW-0813">Transport</keyword>
<feature type="domain" description="Major facilitator superfamily (MFS) profile" evidence="8">
    <location>
        <begin position="59"/>
        <end position="506"/>
    </location>
</feature>
<comment type="subcellular location">
    <subcellularLocation>
        <location evidence="1">Cell membrane</location>
        <topology evidence="1">Multi-pass membrane protein</topology>
    </subcellularLocation>
</comment>
<dbReference type="InterPro" id="IPR036259">
    <property type="entry name" value="MFS_trans_sf"/>
</dbReference>
<dbReference type="AlphaFoldDB" id="A0AAE6RLI0"/>
<evidence type="ECO:0000256" key="1">
    <source>
        <dbReference type="ARBA" id="ARBA00004651"/>
    </source>
</evidence>
<evidence type="ECO:0000256" key="6">
    <source>
        <dbReference type="ARBA" id="ARBA00023136"/>
    </source>
</evidence>
<keyword evidence="3" id="KW-1003">Cell membrane</keyword>
<dbReference type="InterPro" id="IPR011701">
    <property type="entry name" value="MFS"/>
</dbReference>
<evidence type="ECO:0000256" key="5">
    <source>
        <dbReference type="ARBA" id="ARBA00022989"/>
    </source>
</evidence>
<dbReference type="KEGG" id="rte:GSU10_12750"/>
<evidence type="ECO:0000256" key="3">
    <source>
        <dbReference type="ARBA" id="ARBA00022475"/>
    </source>
</evidence>
<feature type="transmembrane region" description="Helical" evidence="7">
    <location>
        <begin position="212"/>
        <end position="233"/>
    </location>
</feature>
<reference evidence="10" key="1">
    <citation type="submission" date="2019-12" db="EMBL/GenBank/DDBJ databases">
        <title>Complete and draft genome sequences of new strains and members of some known species of the genus Rathayibacter isolated from plants.</title>
        <authorList>
            <person name="Tarlachkov S.V."/>
            <person name="Starodumova I.P."/>
            <person name="Dorofeeva L.V."/>
            <person name="Prisyazhnaya N.V."/>
            <person name="Leyn S."/>
            <person name="Zlamal J."/>
            <person name="Elan M."/>
            <person name="Osterman A.L."/>
            <person name="Nadler S."/>
            <person name="Subbotin S.A."/>
            <person name="Evtushenko L.I."/>
        </authorList>
    </citation>
    <scope>NUCLEOTIDE SEQUENCE [LARGE SCALE GENOMIC DNA]</scope>
    <source>
        <strain evidence="10">VKM Ac-2761</strain>
    </source>
</reference>
<feature type="transmembrane region" description="Helical" evidence="7">
    <location>
        <begin position="406"/>
        <end position="434"/>
    </location>
</feature>
<dbReference type="Gene3D" id="1.20.1250.20">
    <property type="entry name" value="MFS general substrate transporter like domains"/>
    <property type="match status" value="1"/>
</dbReference>
<evidence type="ECO:0000256" key="7">
    <source>
        <dbReference type="SAM" id="Phobius"/>
    </source>
</evidence>
<feature type="transmembrane region" description="Helical" evidence="7">
    <location>
        <begin position="125"/>
        <end position="142"/>
    </location>
</feature>
<dbReference type="Proteomes" id="UP000465031">
    <property type="component" value="Chromosome"/>
</dbReference>
<dbReference type="GO" id="GO:0022857">
    <property type="term" value="F:transmembrane transporter activity"/>
    <property type="evidence" value="ECO:0007669"/>
    <property type="project" value="InterPro"/>
</dbReference>
<protein>
    <submittedName>
        <fullName evidence="9">MFS transporter</fullName>
    </submittedName>
</protein>
<evidence type="ECO:0000259" key="8">
    <source>
        <dbReference type="PROSITE" id="PS50850"/>
    </source>
</evidence>